<feature type="transmembrane region" description="Helical" evidence="7">
    <location>
        <begin position="315"/>
        <end position="335"/>
    </location>
</feature>
<feature type="transmembrane region" description="Helical" evidence="7">
    <location>
        <begin position="223"/>
        <end position="243"/>
    </location>
</feature>
<feature type="transmembrane region" description="Helical" evidence="7">
    <location>
        <begin position="347"/>
        <end position="372"/>
    </location>
</feature>
<keyword evidence="5 7" id="KW-1133">Transmembrane helix</keyword>
<feature type="transmembrane region" description="Helical" evidence="7">
    <location>
        <begin position="59"/>
        <end position="78"/>
    </location>
</feature>
<evidence type="ECO:0000313" key="9">
    <source>
        <dbReference type="Proteomes" id="UP000663824"/>
    </source>
</evidence>
<feature type="transmembrane region" description="Helical" evidence="7">
    <location>
        <begin position="280"/>
        <end position="303"/>
    </location>
</feature>
<accession>A0A816KYN1</accession>
<dbReference type="PANTHER" id="PTHR10231">
    <property type="entry name" value="NUCLEOTIDE-SUGAR TRANSMEMBRANE TRANSPORTER"/>
    <property type="match status" value="1"/>
</dbReference>
<name>A0A816KYN1_9BILA</name>
<proteinExistence type="inferred from homology"/>
<protein>
    <recommendedName>
        <fullName evidence="10">UDP-N-acetylglucosamine transporter</fullName>
    </recommendedName>
</protein>
<keyword evidence="6 7" id="KW-0472">Membrane</keyword>
<dbReference type="NCBIfam" id="TIGR00803">
    <property type="entry name" value="nst"/>
    <property type="match status" value="1"/>
</dbReference>
<comment type="subcellular location">
    <subcellularLocation>
        <location evidence="1">Membrane</location>
        <topology evidence="1">Multi-pass membrane protein</topology>
    </subcellularLocation>
</comment>
<dbReference type="EMBL" id="CAJNRE010000156">
    <property type="protein sequence ID" value="CAF1922717.1"/>
    <property type="molecule type" value="Genomic_DNA"/>
</dbReference>
<reference evidence="8" key="1">
    <citation type="submission" date="2021-02" db="EMBL/GenBank/DDBJ databases">
        <authorList>
            <person name="Nowell W R."/>
        </authorList>
    </citation>
    <scope>NUCLEOTIDE SEQUENCE</scope>
</reference>
<dbReference type="Gene3D" id="3.40.50.300">
    <property type="entry name" value="P-loop containing nucleotide triphosphate hydrolases"/>
    <property type="match status" value="1"/>
</dbReference>
<dbReference type="InterPro" id="IPR037185">
    <property type="entry name" value="EmrE-like"/>
</dbReference>
<dbReference type="GO" id="GO:0000139">
    <property type="term" value="C:Golgi membrane"/>
    <property type="evidence" value="ECO:0007669"/>
    <property type="project" value="InterPro"/>
</dbReference>
<sequence length="444" mass="49581">MDEVDGVAGNEDRGGVQELISLIKRSRIPIICICNDRQHKKIRSLASYCYDLRFYRPTIIELIITYAYFHCASFIMTYKGDRMTITLMGTESTVIERNSYPAAARNVVPNNSISSSPSYMKQFSLLFLTLQNVTSILLLRYVRTTPGPRFINSTAVFNSEIQKTVLSILLLIYEQKSVVGSFKLLYRAVICNATDTLKTGIPALLYTLQNNLLFVSISNLDAATFQVSFQLKIFTTAIFTVLLLRRQFNLVQWLALFLLFLGISLVQIENMTSTAPKQDVNAVLGFISVVSACILSGLAGVYFEKILKGSDTSVWIRNIQLGIFGILFGFLTVYLSDGTEIKKKGFLFGYTNLVWTAITIQSAGGLLVALVVKYADNIWKGFATSAAIIISCIISMGLFDFQLTVLFAFGTIFVIFSIFLYSTPDLITHIPIVNVIFKDKSVLF</sequence>
<keyword evidence="4 7" id="KW-0812">Transmembrane</keyword>
<evidence type="ECO:0000256" key="1">
    <source>
        <dbReference type="ARBA" id="ARBA00004141"/>
    </source>
</evidence>
<gene>
    <name evidence="8" type="ORF">MBJ925_LOCUS2428</name>
</gene>
<evidence type="ECO:0000256" key="3">
    <source>
        <dbReference type="ARBA" id="ARBA00022597"/>
    </source>
</evidence>
<feature type="transmembrane region" description="Helical" evidence="7">
    <location>
        <begin position="250"/>
        <end position="268"/>
    </location>
</feature>
<comment type="caution">
    <text evidence="8">The sequence shown here is derived from an EMBL/GenBank/DDBJ whole genome shotgun (WGS) entry which is preliminary data.</text>
</comment>
<evidence type="ECO:0000256" key="7">
    <source>
        <dbReference type="SAM" id="Phobius"/>
    </source>
</evidence>
<evidence type="ECO:0000256" key="5">
    <source>
        <dbReference type="ARBA" id="ARBA00022989"/>
    </source>
</evidence>
<feature type="transmembrane region" description="Helical" evidence="7">
    <location>
        <begin position="123"/>
        <end position="142"/>
    </location>
</feature>
<evidence type="ECO:0000256" key="6">
    <source>
        <dbReference type="ARBA" id="ARBA00023136"/>
    </source>
</evidence>
<keyword evidence="3" id="KW-0762">Sugar transport</keyword>
<organism evidence="8 9">
    <name type="scientific">Rotaria magnacalcarata</name>
    <dbReference type="NCBI Taxonomy" id="392030"/>
    <lineage>
        <taxon>Eukaryota</taxon>
        <taxon>Metazoa</taxon>
        <taxon>Spiralia</taxon>
        <taxon>Gnathifera</taxon>
        <taxon>Rotifera</taxon>
        <taxon>Eurotatoria</taxon>
        <taxon>Bdelloidea</taxon>
        <taxon>Philodinida</taxon>
        <taxon>Philodinidae</taxon>
        <taxon>Rotaria</taxon>
    </lineage>
</organism>
<comment type="similarity">
    <text evidence="2">Belongs to the nucleotide-sugar transporter family. SLC35A subfamily.</text>
</comment>
<dbReference type="InterPro" id="IPR007271">
    <property type="entry name" value="Nuc_sug_transpt"/>
</dbReference>
<evidence type="ECO:0000313" key="8">
    <source>
        <dbReference type="EMBL" id="CAF1922717.1"/>
    </source>
</evidence>
<dbReference type="InterPro" id="IPR027417">
    <property type="entry name" value="P-loop_NTPase"/>
</dbReference>
<dbReference type="Proteomes" id="UP000663824">
    <property type="component" value="Unassembled WGS sequence"/>
</dbReference>
<evidence type="ECO:0008006" key="10">
    <source>
        <dbReference type="Google" id="ProtNLM"/>
    </source>
</evidence>
<dbReference type="GO" id="GO:0015165">
    <property type="term" value="F:pyrimidine nucleotide-sugar transmembrane transporter activity"/>
    <property type="evidence" value="ECO:0007669"/>
    <property type="project" value="InterPro"/>
</dbReference>
<keyword evidence="3" id="KW-0813">Transport</keyword>
<evidence type="ECO:0000256" key="4">
    <source>
        <dbReference type="ARBA" id="ARBA00022692"/>
    </source>
</evidence>
<dbReference type="Pfam" id="PF04142">
    <property type="entry name" value="Nuc_sug_transp"/>
    <property type="match status" value="1"/>
</dbReference>
<dbReference type="SUPFAM" id="SSF103481">
    <property type="entry name" value="Multidrug resistance efflux transporter EmrE"/>
    <property type="match status" value="1"/>
</dbReference>
<feature type="transmembrane region" description="Helical" evidence="7">
    <location>
        <begin position="379"/>
        <end position="399"/>
    </location>
</feature>
<feature type="transmembrane region" description="Helical" evidence="7">
    <location>
        <begin position="405"/>
        <end position="422"/>
    </location>
</feature>
<evidence type="ECO:0000256" key="2">
    <source>
        <dbReference type="ARBA" id="ARBA00009976"/>
    </source>
</evidence>
<dbReference type="AlphaFoldDB" id="A0A816KYN1"/>